<dbReference type="OMA" id="GMWERLG"/>
<evidence type="ECO:0000256" key="5">
    <source>
        <dbReference type="ARBA" id="ARBA00023212"/>
    </source>
</evidence>
<comment type="caution">
    <text evidence="10">The sequence shown here is derived from an EMBL/GenBank/DDBJ whole genome shotgun (WGS) entry which is preliminary data.</text>
</comment>
<dbReference type="GO" id="GO:0005865">
    <property type="term" value="C:striated muscle thin filament"/>
    <property type="evidence" value="ECO:0007669"/>
    <property type="project" value="TreeGrafter"/>
</dbReference>
<evidence type="ECO:0000256" key="2">
    <source>
        <dbReference type="ARBA" id="ARBA00009345"/>
    </source>
</evidence>
<dbReference type="GO" id="GO:0006936">
    <property type="term" value="P:muscle contraction"/>
    <property type="evidence" value="ECO:0007669"/>
    <property type="project" value="TreeGrafter"/>
</dbReference>
<feature type="region of interest" description="Disordered" evidence="8">
    <location>
        <begin position="88"/>
        <end position="110"/>
    </location>
</feature>
<organism evidence="10 11">
    <name type="scientific">Chiloscyllium punctatum</name>
    <name type="common">Brownbanded bambooshark</name>
    <name type="synonym">Hemiscyllium punctatum</name>
    <dbReference type="NCBI Taxonomy" id="137246"/>
    <lineage>
        <taxon>Eukaryota</taxon>
        <taxon>Metazoa</taxon>
        <taxon>Chordata</taxon>
        <taxon>Craniata</taxon>
        <taxon>Vertebrata</taxon>
        <taxon>Chondrichthyes</taxon>
        <taxon>Elasmobranchii</taxon>
        <taxon>Galeomorphii</taxon>
        <taxon>Galeoidea</taxon>
        <taxon>Orectolobiformes</taxon>
        <taxon>Hemiscylliidae</taxon>
        <taxon>Chiloscyllium</taxon>
    </lineage>
</organism>
<dbReference type="PROSITE" id="PS51082">
    <property type="entry name" value="WH2"/>
    <property type="match status" value="1"/>
</dbReference>
<protein>
    <recommendedName>
        <fullName evidence="7">Leiomodin-3</fullName>
    </recommendedName>
</protein>
<evidence type="ECO:0000256" key="3">
    <source>
        <dbReference type="ARBA" id="ARBA00022490"/>
    </source>
</evidence>
<reference evidence="10 11" key="1">
    <citation type="journal article" date="2018" name="Nat. Ecol. Evol.">
        <title>Shark genomes provide insights into elasmobranch evolution and the origin of vertebrates.</title>
        <authorList>
            <person name="Hara Y"/>
            <person name="Yamaguchi K"/>
            <person name="Onimaru K"/>
            <person name="Kadota M"/>
            <person name="Koyanagi M"/>
            <person name="Keeley SD"/>
            <person name="Tatsumi K"/>
            <person name="Tanaka K"/>
            <person name="Motone F"/>
            <person name="Kageyama Y"/>
            <person name="Nozu R"/>
            <person name="Adachi N"/>
            <person name="Nishimura O"/>
            <person name="Nakagawa R"/>
            <person name="Tanegashima C"/>
            <person name="Kiyatake I"/>
            <person name="Matsumoto R"/>
            <person name="Murakumo K"/>
            <person name="Nishida K"/>
            <person name="Terakita A"/>
            <person name="Kuratani S"/>
            <person name="Sato K"/>
            <person name="Hyodo S Kuraku.S."/>
        </authorList>
    </citation>
    <scope>NUCLEOTIDE SEQUENCE [LARGE SCALE GENOMIC DNA]</scope>
</reference>
<dbReference type="SUPFAM" id="SSF52047">
    <property type="entry name" value="RNI-like"/>
    <property type="match status" value="1"/>
</dbReference>
<dbReference type="OrthoDB" id="2163268at2759"/>
<feature type="compositionally biased region" description="Basic and acidic residues" evidence="8">
    <location>
        <begin position="97"/>
        <end position="110"/>
    </location>
</feature>
<dbReference type="InterPro" id="IPR032675">
    <property type="entry name" value="LRR_dom_sf"/>
</dbReference>
<feature type="compositionally biased region" description="Polar residues" evidence="8">
    <location>
        <begin position="178"/>
        <end position="187"/>
    </location>
</feature>
<dbReference type="PANTHER" id="PTHR10901:SF3">
    <property type="entry name" value="LEIOMODIN-3"/>
    <property type="match status" value="1"/>
</dbReference>
<proteinExistence type="inferred from homology"/>
<evidence type="ECO:0000256" key="6">
    <source>
        <dbReference type="ARBA" id="ARBA00037833"/>
    </source>
</evidence>
<comment type="similarity">
    <text evidence="2">Belongs to the tropomodulin family.</text>
</comment>
<dbReference type="InterPro" id="IPR004934">
    <property type="entry name" value="TMOD"/>
</dbReference>
<dbReference type="GO" id="GO:0051694">
    <property type="term" value="P:pointed-end actin filament capping"/>
    <property type="evidence" value="ECO:0007669"/>
    <property type="project" value="InterPro"/>
</dbReference>
<keyword evidence="5" id="KW-0206">Cytoskeleton</keyword>
<name>A0A401SIZ5_CHIPU</name>
<feature type="domain" description="WH2" evidence="9">
    <location>
        <begin position="599"/>
        <end position="618"/>
    </location>
</feature>
<evidence type="ECO:0000313" key="11">
    <source>
        <dbReference type="Proteomes" id="UP000287033"/>
    </source>
</evidence>
<keyword evidence="3" id="KW-0963">Cytoplasm</keyword>
<dbReference type="EMBL" id="BEZZ01000296">
    <property type="protein sequence ID" value="GCC30310.1"/>
    <property type="molecule type" value="Genomic_DNA"/>
</dbReference>
<accession>A0A401SIZ5</accession>
<keyword evidence="11" id="KW-1185">Reference proteome</keyword>
<feature type="compositionally biased region" description="Basic and acidic residues" evidence="8">
    <location>
        <begin position="188"/>
        <end position="209"/>
    </location>
</feature>
<dbReference type="Proteomes" id="UP000287033">
    <property type="component" value="Unassembled WGS sequence"/>
</dbReference>
<dbReference type="InterPro" id="IPR003124">
    <property type="entry name" value="WH2_dom"/>
</dbReference>
<feature type="compositionally biased region" description="Acidic residues" evidence="8">
    <location>
        <begin position="50"/>
        <end position="67"/>
    </location>
</feature>
<dbReference type="AlphaFoldDB" id="A0A401SIZ5"/>
<evidence type="ECO:0000256" key="7">
    <source>
        <dbReference type="ARBA" id="ARBA00070923"/>
    </source>
</evidence>
<evidence type="ECO:0000256" key="4">
    <source>
        <dbReference type="ARBA" id="ARBA00023054"/>
    </source>
</evidence>
<dbReference type="Pfam" id="PF03250">
    <property type="entry name" value="Tropomodulin"/>
    <property type="match status" value="1"/>
</dbReference>
<feature type="region of interest" description="Disordered" evidence="8">
    <location>
        <begin position="268"/>
        <end position="308"/>
    </location>
</feature>
<evidence type="ECO:0000256" key="1">
    <source>
        <dbReference type="ARBA" id="ARBA00004245"/>
    </source>
</evidence>
<dbReference type="FunFam" id="3.80.10.10:FF:000078">
    <property type="entry name" value="Leiomodin 3"/>
    <property type="match status" value="1"/>
</dbReference>
<feature type="compositionally biased region" description="Basic and acidic residues" evidence="8">
    <location>
        <begin position="145"/>
        <end position="177"/>
    </location>
</feature>
<dbReference type="GO" id="GO:0003779">
    <property type="term" value="F:actin binding"/>
    <property type="evidence" value="ECO:0007669"/>
    <property type="project" value="InterPro"/>
</dbReference>
<evidence type="ECO:0000256" key="8">
    <source>
        <dbReference type="SAM" id="MobiDB-lite"/>
    </source>
</evidence>
<sequence>MAGSSAALLRAEFWTFAPGRPRDRKSPAEVQTFPSDLFFQKAPTMSDCSQEQDDNEPNSGELDEDEILATLSPEELKQLQNEMEVLDPDPLVPLGQRQRDHTEKAPTGSFDHRSLIDYLYWEKESSRLLEEERIPVILLNSEQTVEGRTEEPPAEKECEEEKSKSERDRDKEEESTKHLNGNGQRIQQDNKLENKEIKYKSEKEKETLEMMKAQQVKDLPVIEPELQTEDNGSNQLEGSGKTIPDQPNDQPKIEDPILLCNKTEACSSTEEQVECNNNKKGSEEEISTLPKESQENTEGKPRKGKVGKKVGLDSSFLKLTARPSGNPTLLDESLADIRNNKPDLKEVNLNNVENIPKDMLKSFVEALKKNKHVTSFSITNTGADDEIAFAIANMLRENKKIVTLNIESNFITGKGIVAIMRCLQFNEILTELRFHNQRHMLGHHAEMEIARLLKANTTLLKLGYHFELPGPRMVVTNLLSRNLDQQRQRRLEQQRNQVVQEQELMMNACQKINPGLLEMVDGYVPNHSTLCEEPPLPPNTYYNRPKKIVRVQLRKIPKKQSKIKTCTTDGNDKPNLKAMLKSLKPVPRTRQAPLVENTPRDLLLNDIRQSNVAYLKPVPLPKLLS</sequence>
<dbReference type="GO" id="GO:0030239">
    <property type="term" value="P:myofibril assembly"/>
    <property type="evidence" value="ECO:0007669"/>
    <property type="project" value="TreeGrafter"/>
</dbReference>
<feature type="compositionally biased region" description="Basic and acidic residues" evidence="8">
    <location>
        <begin position="292"/>
        <end position="301"/>
    </location>
</feature>
<gene>
    <name evidence="10" type="ORF">chiPu_0008758</name>
</gene>
<evidence type="ECO:0000313" key="10">
    <source>
        <dbReference type="EMBL" id="GCC30310.1"/>
    </source>
</evidence>
<evidence type="ECO:0000259" key="9">
    <source>
        <dbReference type="PROSITE" id="PS51082"/>
    </source>
</evidence>
<dbReference type="STRING" id="137246.A0A401SIZ5"/>
<feature type="region of interest" description="Disordered" evidence="8">
    <location>
        <begin position="138"/>
        <end position="254"/>
    </location>
</feature>
<dbReference type="GO" id="GO:0007015">
    <property type="term" value="P:actin filament organization"/>
    <property type="evidence" value="ECO:0007669"/>
    <property type="project" value="TreeGrafter"/>
</dbReference>
<comment type="subcellular location">
    <subcellularLocation>
        <location evidence="1">Cytoplasm</location>
        <location evidence="1">Cytoskeleton</location>
    </subcellularLocation>
    <subcellularLocation>
        <location evidence="6">Cytoplasm</location>
        <location evidence="6">Myofibril</location>
        <location evidence="6">Sarcomere</location>
        <location evidence="6">M line</location>
    </subcellularLocation>
</comment>
<dbReference type="GO" id="GO:0005523">
    <property type="term" value="F:tropomyosin binding"/>
    <property type="evidence" value="ECO:0007669"/>
    <property type="project" value="InterPro"/>
</dbReference>
<dbReference type="PANTHER" id="PTHR10901">
    <property type="entry name" value="TROPOMODULIN"/>
    <property type="match status" value="1"/>
</dbReference>
<feature type="region of interest" description="Disordered" evidence="8">
    <location>
        <begin position="16"/>
        <end position="69"/>
    </location>
</feature>
<dbReference type="Gene3D" id="3.80.10.10">
    <property type="entry name" value="Ribonuclease Inhibitor"/>
    <property type="match status" value="1"/>
</dbReference>
<keyword evidence="4" id="KW-0175">Coiled coil</keyword>
<dbReference type="GO" id="GO:0031430">
    <property type="term" value="C:M band"/>
    <property type="evidence" value="ECO:0007669"/>
    <property type="project" value="UniProtKB-SubCell"/>
</dbReference>
<feature type="compositionally biased region" description="Polar residues" evidence="8">
    <location>
        <begin position="268"/>
        <end position="279"/>
    </location>
</feature>